<evidence type="ECO:0000313" key="1">
    <source>
        <dbReference type="EMBL" id="CAH9108688.1"/>
    </source>
</evidence>
<accession>A0AAV0DVU0</accession>
<keyword evidence="2" id="KW-1185">Reference proteome</keyword>
<comment type="caution">
    <text evidence="1">The sequence shown here is derived from an EMBL/GenBank/DDBJ whole genome shotgun (WGS) entry which is preliminary data.</text>
</comment>
<dbReference type="EMBL" id="CAMAPF010000148">
    <property type="protein sequence ID" value="CAH9108688.1"/>
    <property type="molecule type" value="Genomic_DNA"/>
</dbReference>
<name>A0AAV0DVU0_9ASTE</name>
<organism evidence="1 2">
    <name type="scientific">Cuscuta epithymum</name>
    <dbReference type="NCBI Taxonomy" id="186058"/>
    <lineage>
        <taxon>Eukaryota</taxon>
        <taxon>Viridiplantae</taxon>
        <taxon>Streptophyta</taxon>
        <taxon>Embryophyta</taxon>
        <taxon>Tracheophyta</taxon>
        <taxon>Spermatophyta</taxon>
        <taxon>Magnoliopsida</taxon>
        <taxon>eudicotyledons</taxon>
        <taxon>Gunneridae</taxon>
        <taxon>Pentapetalae</taxon>
        <taxon>asterids</taxon>
        <taxon>lamiids</taxon>
        <taxon>Solanales</taxon>
        <taxon>Convolvulaceae</taxon>
        <taxon>Cuscuteae</taxon>
        <taxon>Cuscuta</taxon>
        <taxon>Cuscuta subgen. Cuscuta</taxon>
    </lineage>
</organism>
<protein>
    <submittedName>
        <fullName evidence="1">Uncharacterized protein</fullName>
    </submittedName>
</protein>
<proteinExistence type="predicted"/>
<evidence type="ECO:0000313" key="2">
    <source>
        <dbReference type="Proteomes" id="UP001152523"/>
    </source>
</evidence>
<dbReference type="Proteomes" id="UP001152523">
    <property type="component" value="Unassembled WGS sequence"/>
</dbReference>
<dbReference type="AlphaFoldDB" id="A0AAV0DVU0"/>
<gene>
    <name evidence="1" type="ORF">CEPIT_LOCUS18448</name>
</gene>
<sequence>MQIAHPSSTPALKLPSSKVLIFSRTSGGGRRGSRSPTLSSKVLIFSRTSGGGWRGSCSPTLTMTLVLGIRGAGDVLRRRKERQIFKHKIARATRAAAHRVIRSTQAVRIR</sequence>
<reference evidence="1" key="1">
    <citation type="submission" date="2022-07" db="EMBL/GenBank/DDBJ databases">
        <authorList>
            <person name="Macas J."/>
            <person name="Novak P."/>
            <person name="Neumann P."/>
        </authorList>
    </citation>
    <scope>NUCLEOTIDE SEQUENCE</scope>
</reference>